<proteinExistence type="predicted"/>
<name>A0ABR3QEM1_9TREE</name>
<dbReference type="GeneID" id="95981960"/>
<protein>
    <submittedName>
        <fullName evidence="3">Uncharacterized protein</fullName>
    </submittedName>
</protein>
<feature type="transmembrane region" description="Helical" evidence="2">
    <location>
        <begin position="21"/>
        <end position="46"/>
    </location>
</feature>
<feature type="compositionally biased region" description="Low complexity" evidence="1">
    <location>
        <begin position="136"/>
        <end position="151"/>
    </location>
</feature>
<keyword evidence="2" id="KW-0812">Transmembrane</keyword>
<sequence>MASNPLAGAYERSKALNPSSLVGVAAIICWLADLSFEFTLMVFGLIALELPSPGPLSWFLTFVLIAAFYNLLALGSAAGVTFLLTVVLLVLKVPIFASSLVRLRDKGGELGIPGLDLFQQWQTASPARNGGGIIGTGPRPAAASAPPQAGAFSGGGYRLGGDDESQPPRPTHPGGYQPIS</sequence>
<dbReference type="Proteomes" id="UP001565368">
    <property type="component" value="Unassembled WGS sequence"/>
</dbReference>
<feature type="transmembrane region" description="Helical" evidence="2">
    <location>
        <begin position="58"/>
        <end position="91"/>
    </location>
</feature>
<dbReference type="EMBL" id="JBBXJM010000001">
    <property type="protein sequence ID" value="KAL1413168.1"/>
    <property type="molecule type" value="Genomic_DNA"/>
</dbReference>
<organism evidence="3 4">
    <name type="scientific">Vanrija albida</name>
    <dbReference type="NCBI Taxonomy" id="181172"/>
    <lineage>
        <taxon>Eukaryota</taxon>
        <taxon>Fungi</taxon>
        <taxon>Dikarya</taxon>
        <taxon>Basidiomycota</taxon>
        <taxon>Agaricomycotina</taxon>
        <taxon>Tremellomycetes</taxon>
        <taxon>Trichosporonales</taxon>
        <taxon>Trichosporonaceae</taxon>
        <taxon>Vanrija</taxon>
    </lineage>
</organism>
<feature type="region of interest" description="Disordered" evidence="1">
    <location>
        <begin position="129"/>
        <end position="180"/>
    </location>
</feature>
<keyword evidence="2" id="KW-1133">Transmembrane helix</keyword>
<gene>
    <name evidence="3" type="ORF">Q8F55_000917</name>
</gene>
<dbReference type="RefSeq" id="XP_069213112.1">
    <property type="nucleotide sequence ID" value="XM_069349568.1"/>
</dbReference>
<evidence type="ECO:0000313" key="4">
    <source>
        <dbReference type="Proteomes" id="UP001565368"/>
    </source>
</evidence>
<keyword evidence="2" id="KW-0472">Membrane</keyword>
<reference evidence="3 4" key="1">
    <citation type="submission" date="2023-08" db="EMBL/GenBank/DDBJ databases">
        <title>Annotated Genome Sequence of Vanrija albida AlHP1.</title>
        <authorList>
            <person name="Herzog R."/>
        </authorList>
    </citation>
    <scope>NUCLEOTIDE SEQUENCE [LARGE SCALE GENOMIC DNA]</scope>
    <source>
        <strain evidence="3 4">AlHP1</strain>
    </source>
</reference>
<evidence type="ECO:0000313" key="3">
    <source>
        <dbReference type="EMBL" id="KAL1413168.1"/>
    </source>
</evidence>
<accession>A0ABR3QEM1</accession>
<keyword evidence="4" id="KW-1185">Reference proteome</keyword>
<evidence type="ECO:0000256" key="1">
    <source>
        <dbReference type="SAM" id="MobiDB-lite"/>
    </source>
</evidence>
<comment type="caution">
    <text evidence="3">The sequence shown here is derived from an EMBL/GenBank/DDBJ whole genome shotgun (WGS) entry which is preliminary data.</text>
</comment>
<evidence type="ECO:0000256" key="2">
    <source>
        <dbReference type="SAM" id="Phobius"/>
    </source>
</evidence>